<evidence type="ECO:0000313" key="3">
    <source>
        <dbReference type="EMBL" id="MCS3920276.1"/>
    </source>
</evidence>
<dbReference type="PANTHER" id="PTHR23416">
    <property type="entry name" value="SIALIC ACID SYNTHASE-RELATED"/>
    <property type="match status" value="1"/>
</dbReference>
<accession>A0ABT2ES83</accession>
<keyword evidence="1" id="KW-0808">Transferase</keyword>
<name>A0ABT2ES83_9BACT</name>
<keyword evidence="4" id="KW-1185">Reference proteome</keyword>
<dbReference type="InterPro" id="IPR001451">
    <property type="entry name" value="Hexapep"/>
</dbReference>
<reference evidence="3 4" key="1">
    <citation type="submission" date="2022-08" db="EMBL/GenBank/DDBJ databases">
        <title>Bacterial and archaeal communities from various locations to study Microbial Dark Matter (Phase II).</title>
        <authorList>
            <person name="Stepanauskas R."/>
        </authorList>
    </citation>
    <scope>NUCLEOTIDE SEQUENCE [LARGE SCALE GENOMIC DNA]</scope>
    <source>
        <strain evidence="3 4">PD1</strain>
    </source>
</reference>
<dbReference type="CDD" id="cd04647">
    <property type="entry name" value="LbH_MAT_like"/>
    <property type="match status" value="1"/>
</dbReference>
<protein>
    <submittedName>
        <fullName evidence="3">Acetyltransferase-like isoleucine patch superfamily enzyme</fullName>
    </submittedName>
</protein>
<dbReference type="RefSeq" id="WP_018196523.1">
    <property type="nucleotide sequence ID" value="NZ_CP130454.1"/>
</dbReference>
<dbReference type="EMBL" id="JANUCP010000005">
    <property type="protein sequence ID" value="MCS3920276.1"/>
    <property type="molecule type" value="Genomic_DNA"/>
</dbReference>
<organism evidence="3 4">
    <name type="scientific">Candidatus Fervidibacter sacchari</name>
    <dbReference type="NCBI Taxonomy" id="1448929"/>
    <lineage>
        <taxon>Bacteria</taxon>
        <taxon>Candidatus Fervidibacterota</taxon>
        <taxon>Candidatus Fervidibacter</taxon>
    </lineage>
</organism>
<keyword evidence="2" id="KW-0677">Repeat</keyword>
<evidence type="ECO:0000256" key="1">
    <source>
        <dbReference type="ARBA" id="ARBA00022679"/>
    </source>
</evidence>
<dbReference type="Proteomes" id="UP001204798">
    <property type="component" value="Unassembled WGS sequence"/>
</dbReference>
<evidence type="ECO:0000313" key="4">
    <source>
        <dbReference type="Proteomes" id="UP001204798"/>
    </source>
</evidence>
<dbReference type="InterPro" id="IPR018357">
    <property type="entry name" value="Hexapep_transf_CS"/>
</dbReference>
<sequence>MVPEKLGALEPTKEVVEETAAEVPHEGRKWQKVLKVLRWTFSLAMVRCLIRWWGYYVHEHVSQVAQIKKGRKVWIHPTASFRNGQNIVIGDYSHVNRDCCLWAGPNSRIILGRYVLMGPGVRIHATNHTFDRTDIPMMLQPLREADVVIEDDVWLGANVIVTAGVRIGRGAIVAAGAVVTKDVPPYTIVGGIPAKPLKSRIPQDEGGKQE</sequence>
<dbReference type="Gene3D" id="2.160.10.10">
    <property type="entry name" value="Hexapeptide repeat proteins"/>
    <property type="match status" value="1"/>
</dbReference>
<dbReference type="SUPFAM" id="SSF51161">
    <property type="entry name" value="Trimeric LpxA-like enzymes"/>
    <property type="match status" value="1"/>
</dbReference>
<proteinExistence type="predicted"/>
<dbReference type="PROSITE" id="PS00101">
    <property type="entry name" value="HEXAPEP_TRANSFERASES"/>
    <property type="match status" value="1"/>
</dbReference>
<evidence type="ECO:0000256" key="2">
    <source>
        <dbReference type="ARBA" id="ARBA00022737"/>
    </source>
</evidence>
<dbReference type="PANTHER" id="PTHR23416:SF78">
    <property type="entry name" value="LIPOPOLYSACCHARIDE BIOSYNTHESIS O-ACETYL TRANSFERASE WBBJ-RELATED"/>
    <property type="match status" value="1"/>
</dbReference>
<gene>
    <name evidence="3" type="ORF">M2350_002705</name>
</gene>
<dbReference type="InterPro" id="IPR051159">
    <property type="entry name" value="Hexapeptide_acetyltransf"/>
</dbReference>
<dbReference type="Pfam" id="PF00132">
    <property type="entry name" value="Hexapep"/>
    <property type="match status" value="1"/>
</dbReference>
<comment type="caution">
    <text evidence="3">The sequence shown here is derived from an EMBL/GenBank/DDBJ whole genome shotgun (WGS) entry which is preliminary data.</text>
</comment>
<dbReference type="InterPro" id="IPR011004">
    <property type="entry name" value="Trimer_LpxA-like_sf"/>
</dbReference>